<evidence type="ECO:0000313" key="2">
    <source>
        <dbReference type="Proteomes" id="UP000092713"/>
    </source>
</evidence>
<dbReference type="RefSeq" id="WP_065307620.1">
    <property type="nucleotide sequence ID" value="NZ_LOCQ01000052.1"/>
</dbReference>
<organism evidence="1 2">
    <name type="scientific">Janthinobacterium psychrotolerans</name>
    <dbReference type="NCBI Taxonomy" id="1747903"/>
    <lineage>
        <taxon>Bacteria</taxon>
        <taxon>Pseudomonadati</taxon>
        <taxon>Pseudomonadota</taxon>
        <taxon>Betaproteobacteria</taxon>
        <taxon>Burkholderiales</taxon>
        <taxon>Oxalobacteraceae</taxon>
        <taxon>Janthinobacterium</taxon>
    </lineage>
</organism>
<dbReference type="OrthoDB" id="6556030at2"/>
<keyword evidence="2" id="KW-1185">Reference proteome</keyword>
<dbReference type="Proteomes" id="UP000092713">
    <property type="component" value="Unassembled WGS sequence"/>
</dbReference>
<comment type="caution">
    <text evidence="1">The sequence shown here is derived from an EMBL/GenBank/DDBJ whole genome shotgun (WGS) entry which is preliminary data.</text>
</comment>
<dbReference type="EMBL" id="LOCQ01000052">
    <property type="protein sequence ID" value="OBV39633.1"/>
    <property type="molecule type" value="Genomic_DNA"/>
</dbReference>
<evidence type="ECO:0000313" key="1">
    <source>
        <dbReference type="EMBL" id="OBV39633.1"/>
    </source>
</evidence>
<gene>
    <name evidence="1" type="ORF">ASR47_101122</name>
</gene>
<protein>
    <submittedName>
        <fullName evidence="1">Uncharacterized protein</fullName>
    </submittedName>
</protein>
<sequence>MPASVGDIYSVYCEKLRQYVACQVTALKEDRGRKGAQLAAVLELDWSGDALPDAQAIASMKPLICDFYSRGAHVDHCWLGASVPSNYTLVGNLAPLVIDGLDSYGGGWVTGNSLYLQRRWNTIDADKRRRFKAASRNVEVTVGGRVLRQDTSKIDDSILQGIHDLSELDQLPCLSIIHTRHGTPALLDFIKGNPFVTELSWQAAQVAELDLRQTRMRRLIVDPAALRSLQLNDDLNDLTLDGTPALKLAVHHPLGGRGLTLHCSGAVPAFAGLDQLGALSLTTVKEIDLDTVARRFPRLTALRIWGQPGMVANLQAIAALPQLLTFTTYDMFGFTPQQFPMPQQLPHLSMLWMTSVPADVAKEIKARYKKTAKHGGVPELDLAIRQPRKPEWLAENLHNPFRDWDGRQQIPAAYAKKAAQAYKTLLAATRTIDAALDAEAVHALLCAAVREYVAVFNKMERRSSVIETEERDEIGTVLFQVLDQLAQQGQAQGRVTLRVAQLHELFDQSREF</sequence>
<proteinExistence type="predicted"/>
<name>A0A1A7C5Q8_9BURK</name>
<reference evidence="1 2" key="1">
    <citation type="submission" date="2016-04" db="EMBL/GenBank/DDBJ databases">
        <title>Draft genome sequence of Janthinobacterium psychrotolerans sp. nov., isolated from freshwater sediments in Denmark.</title>
        <authorList>
            <person name="Gong X."/>
            <person name="Skrivergaard S."/>
            <person name="Korsgaard B.S."/>
            <person name="Schreiber L."/>
            <person name="Marshall I.P."/>
            <person name="Finster K."/>
            <person name="Schramm A."/>
        </authorList>
    </citation>
    <scope>NUCLEOTIDE SEQUENCE [LARGE SCALE GENOMIC DNA]</scope>
    <source>
        <strain evidence="1 2">S3-2</strain>
    </source>
</reference>
<dbReference type="AlphaFoldDB" id="A0A1A7C5Q8"/>
<dbReference type="PATRIC" id="fig|1747903.4.peg.3237"/>
<accession>A0A1A7C5Q8</accession>
<dbReference type="STRING" id="1747903.ASR47_101122"/>